<organism evidence="2 3">
    <name type="scientific">Monosporascus ibericus</name>
    <dbReference type="NCBI Taxonomy" id="155417"/>
    <lineage>
        <taxon>Eukaryota</taxon>
        <taxon>Fungi</taxon>
        <taxon>Dikarya</taxon>
        <taxon>Ascomycota</taxon>
        <taxon>Pezizomycotina</taxon>
        <taxon>Sordariomycetes</taxon>
        <taxon>Xylariomycetidae</taxon>
        <taxon>Xylariales</taxon>
        <taxon>Xylariales incertae sedis</taxon>
        <taxon>Monosporascus</taxon>
    </lineage>
</organism>
<protein>
    <recommendedName>
        <fullName evidence="1">T6SS Phospholipase effector Tle1-like catalytic domain-containing protein</fullName>
    </recommendedName>
</protein>
<proteinExistence type="predicted"/>
<sequence>MSRSSSNPQVPVRKLVLCFDGTGNTFSGSSGDTNIVKLYDKFDRDDPCQFHYYQTGIGTYDVNGGSVNKGFLGSIRSSVTRTLDSGLGTSFDHHVMAGYKFLMNHYNHGDKIYMFGFSRGAFTARFLARMINGVGLLSMGNDEMVPFAYALYQRYEQGHFEVPSKEEVIKGLVNAKDALASGINTINNARAQLRNRDSSFSTSSSITDHSEASAETDITVPAEAESLRYAPIPTDAATQQVVNEMRAFRNTFCREVKVYFLGIFDCVNSVSVLGNPSEPATVLGTAEHVRHAVAVDEFRVKFKPALLHQDTKAFETANEKIKEVWFPGNHGDVGGGWPIAPAPEGFWSTVKRWFSGDVQKIGTSADPGLDDFQMSDIPLDWMIRELELVNAANPNEWAISFGARKDGFRRMLRRKDKLKQAKEGRIHNTMSFSGGSNMLKAILWNVMARYELESGKWVKRYFPLNAGSPRDIPRDAIVHQSLIDRISNAALAYRPRNNHGGNTRPCLLDKENKNLAQFNQVYEPGHRDEQHRIWTFA</sequence>
<dbReference type="SUPFAM" id="SSF53474">
    <property type="entry name" value="alpha/beta-Hydrolases"/>
    <property type="match status" value="1"/>
</dbReference>
<reference evidence="2 3" key="1">
    <citation type="submission" date="2018-06" db="EMBL/GenBank/DDBJ databases">
        <title>Complete Genomes of Monosporascus.</title>
        <authorList>
            <person name="Robinson A.J."/>
            <person name="Natvig D.O."/>
        </authorList>
    </citation>
    <scope>NUCLEOTIDE SEQUENCE [LARGE SCALE GENOMIC DNA]</scope>
    <source>
        <strain evidence="2 3">CBS 110550</strain>
    </source>
</reference>
<dbReference type="EMBL" id="QJNU01000947">
    <property type="protein sequence ID" value="RYO82271.1"/>
    <property type="molecule type" value="Genomic_DNA"/>
</dbReference>
<evidence type="ECO:0000313" key="2">
    <source>
        <dbReference type="EMBL" id="RYO82271.1"/>
    </source>
</evidence>
<dbReference type="InterPro" id="IPR029058">
    <property type="entry name" value="AB_hydrolase_fold"/>
</dbReference>
<evidence type="ECO:0000259" key="1">
    <source>
        <dbReference type="Pfam" id="PF09994"/>
    </source>
</evidence>
<name>A0A4Q4SUH7_9PEZI</name>
<dbReference type="PANTHER" id="PTHR33840:SF2">
    <property type="entry name" value="TLE1 PHOSPHOLIPASE DOMAIN-CONTAINING PROTEIN"/>
    <property type="match status" value="1"/>
</dbReference>
<dbReference type="InterPro" id="IPR018712">
    <property type="entry name" value="Tle1-like_cat"/>
</dbReference>
<comment type="caution">
    <text evidence="2">The sequence shown here is derived from an EMBL/GenBank/DDBJ whole genome shotgun (WGS) entry which is preliminary data.</text>
</comment>
<feature type="domain" description="T6SS Phospholipase effector Tle1-like catalytic" evidence="1">
    <location>
        <begin position="13"/>
        <end position="385"/>
    </location>
</feature>
<dbReference type="OrthoDB" id="3162439at2759"/>
<dbReference type="PANTHER" id="PTHR33840">
    <property type="match status" value="1"/>
</dbReference>
<dbReference type="AlphaFoldDB" id="A0A4Q4SUH7"/>
<dbReference type="Pfam" id="PF09994">
    <property type="entry name" value="T6SS_Tle1-like_cat"/>
    <property type="match status" value="1"/>
</dbReference>
<keyword evidence="3" id="KW-1185">Reference proteome</keyword>
<dbReference type="Proteomes" id="UP000293360">
    <property type="component" value="Unassembled WGS sequence"/>
</dbReference>
<evidence type="ECO:0000313" key="3">
    <source>
        <dbReference type="Proteomes" id="UP000293360"/>
    </source>
</evidence>
<accession>A0A4Q4SUH7</accession>
<gene>
    <name evidence="2" type="ORF">DL764_009640</name>
</gene>
<dbReference type="STRING" id="155417.A0A4Q4SUH7"/>